<organism evidence="1 2">
    <name type="scientific">Haemonchus contortus</name>
    <name type="common">Barber pole worm</name>
    <dbReference type="NCBI Taxonomy" id="6289"/>
    <lineage>
        <taxon>Eukaryota</taxon>
        <taxon>Metazoa</taxon>
        <taxon>Ecdysozoa</taxon>
        <taxon>Nematoda</taxon>
        <taxon>Chromadorea</taxon>
        <taxon>Rhabditida</taxon>
        <taxon>Rhabditina</taxon>
        <taxon>Rhabditomorpha</taxon>
        <taxon>Strongyloidea</taxon>
        <taxon>Trichostrongylidae</taxon>
        <taxon>Haemonchus</taxon>
    </lineage>
</organism>
<accession>A0A7I4YS44</accession>
<dbReference type="Proteomes" id="UP000025227">
    <property type="component" value="Unplaced"/>
</dbReference>
<reference evidence="2" key="1">
    <citation type="submission" date="2020-12" db="UniProtKB">
        <authorList>
            <consortium name="WormBaseParasite"/>
        </authorList>
    </citation>
    <scope>IDENTIFICATION</scope>
    <source>
        <strain evidence="2">MHco3</strain>
    </source>
</reference>
<dbReference type="WBParaSite" id="HCON_00133661-00001">
    <property type="protein sequence ID" value="HCON_00133661-00001"/>
    <property type="gene ID" value="HCON_00133661"/>
</dbReference>
<evidence type="ECO:0000313" key="2">
    <source>
        <dbReference type="WBParaSite" id="HCON_00133661-00001"/>
    </source>
</evidence>
<dbReference type="AlphaFoldDB" id="A0A7I4YS44"/>
<evidence type="ECO:0000313" key="1">
    <source>
        <dbReference type="Proteomes" id="UP000025227"/>
    </source>
</evidence>
<proteinExistence type="predicted"/>
<keyword evidence="1" id="KW-1185">Reference proteome</keyword>
<protein>
    <submittedName>
        <fullName evidence="2">Rhodanese domain-containing protein</fullName>
    </submittedName>
</protein>
<sequence>KYGFDSPPQPTDDIRYAPYLTSSLPSTQRSRILFFCRRGTVVHLETVVDLLRCSTVYTRFGNEQNHFRQHSYDLRSVIAYYLVFTIDSKNDVRNLLLSNRVY</sequence>
<name>A0A7I4YS44_HAECO</name>